<evidence type="ECO:0008006" key="5">
    <source>
        <dbReference type="Google" id="ProtNLM"/>
    </source>
</evidence>
<evidence type="ECO:0000313" key="4">
    <source>
        <dbReference type="Proteomes" id="UP000027138"/>
    </source>
</evidence>
<reference evidence="3 4" key="1">
    <citation type="journal article" date="2014" name="PLoS ONE">
        <title>Global Analysis of Gene Expression Profiles in Physic Nut (Jatropha curcas L.) Seedlings Exposed to Salt Stress.</title>
        <authorList>
            <person name="Zhang L."/>
            <person name="Zhang C."/>
            <person name="Wu P."/>
            <person name="Chen Y."/>
            <person name="Li M."/>
            <person name="Jiang H."/>
            <person name="Wu G."/>
        </authorList>
    </citation>
    <scope>NUCLEOTIDE SEQUENCE [LARGE SCALE GENOMIC DNA]</scope>
    <source>
        <strain evidence="4">cv. GZQX0401</strain>
        <tissue evidence="3">Young leaves</tissue>
    </source>
</reference>
<keyword evidence="2" id="KW-1133">Transmembrane helix</keyword>
<dbReference type="Proteomes" id="UP000027138">
    <property type="component" value="Unassembled WGS sequence"/>
</dbReference>
<evidence type="ECO:0000256" key="2">
    <source>
        <dbReference type="SAM" id="Phobius"/>
    </source>
</evidence>
<feature type="transmembrane region" description="Helical" evidence="2">
    <location>
        <begin position="101"/>
        <end position="121"/>
    </location>
</feature>
<feature type="transmembrane region" description="Helical" evidence="2">
    <location>
        <begin position="268"/>
        <end position="294"/>
    </location>
</feature>
<dbReference type="OrthoDB" id="1869454at2759"/>
<feature type="region of interest" description="Disordered" evidence="1">
    <location>
        <begin position="375"/>
        <end position="402"/>
    </location>
</feature>
<dbReference type="EMBL" id="KK914298">
    <property type="protein sequence ID" value="KDP42467.1"/>
    <property type="molecule type" value="Genomic_DNA"/>
</dbReference>
<feature type="transmembrane region" description="Helical" evidence="2">
    <location>
        <begin position="48"/>
        <end position="70"/>
    </location>
</feature>
<keyword evidence="2" id="KW-0472">Membrane</keyword>
<evidence type="ECO:0000313" key="3">
    <source>
        <dbReference type="EMBL" id="KDP42467.1"/>
    </source>
</evidence>
<organism evidence="3 4">
    <name type="scientific">Jatropha curcas</name>
    <name type="common">Barbados nut</name>
    <dbReference type="NCBI Taxonomy" id="180498"/>
    <lineage>
        <taxon>Eukaryota</taxon>
        <taxon>Viridiplantae</taxon>
        <taxon>Streptophyta</taxon>
        <taxon>Embryophyta</taxon>
        <taxon>Tracheophyta</taxon>
        <taxon>Spermatophyta</taxon>
        <taxon>Magnoliopsida</taxon>
        <taxon>eudicotyledons</taxon>
        <taxon>Gunneridae</taxon>
        <taxon>Pentapetalae</taxon>
        <taxon>rosids</taxon>
        <taxon>fabids</taxon>
        <taxon>Malpighiales</taxon>
        <taxon>Euphorbiaceae</taxon>
        <taxon>Crotonoideae</taxon>
        <taxon>Jatropheae</taxon>
        <taxon>Jatropha</taxon>
    </lineage>
</organism>
<dbReference type="AlphaFoldDB" id="A0A067L202"/>
<dbReference type="PANTHER" id="PTHR34116">
    <property type="entry name" value="PLASMINOGEN ACTIVATOR INHIBITOR"/>
    <property type="match status" value="1"/>
</dbReference>
<dbReference type="STRING" id="180498.A0A067L202"/>
<gene>
    <name evidence="3" type="ORF">JCGZ_00264</name>
</gene>
<dbReference type="PIRSF" id="PIRSF031277">
    <property type="entry name" value="UCP031277"/>
    <property type="match status" value="1"/>
</dbReference>
<dbReference type="InterPro" id="IPR016971">
    <property type="entry name" value="UCP031277"/>
</dbReference>
<feature type="transmembrane region" description="Helical" evidence="2">
    <location>
        <begin position="142"/>
        <end position="163"/>
    </location>
</feature>
<evidence type="ECO:0000256" key="1">
    <source>
        <dbReference type="SAM" id="MobiDB-lite"/>
    </source>
</evidence>
<feature type="transmembrane region" description="Helical" evidence="2">
    <location>
        <begin position="242"/>
        <end position="262"/>
    </location>
</feature>
<name>A0A067L202_JATCU</name>
<feature type="transmembrane region" description="Helical" evidence="2">
    <location>
        <begin position="12"/>
        <end position="36"/>
    </location>
</feature>
<dbReference type="PANTHER" id="PTHR34116:SF2">
    <property type="entry name" value="THH1_TOM1_TOM3 DOMAIN-CONTAINING PROTEIN"/>
    <property type="match status" value="1"/>
</dbReference>
<sequence>MPLTRFAADAFGAVTICLVAILILLGLFCIAYSLYFRSRVRNQDFVQLTYFSGPWIIRITFILFVIWWGFGEIIRLSLLRREGRVLNALDLKWQETVCKGYIVSNLGFAEPCLFLTLVFLLRAPLQKMESGILSRKWNRKTAGYVLLYCLPIFALQLFIILIGPQLRKNKGSLRKLPHYFTSTATPKIENAPDVIALCTYPLLNTILLGLFATILTVYLFWLGRRILKLVINKGLQKRVYTLIFSVSSFLPLRVLLLGLSVLSKPEHFLFEALAFSAFLALLCCASVCICMLVYCPVADSLALANLQDLEARRRLFDEHNDTISLIANQSHLEESSRVSPGRNSDASTKRGSISFRTYDRDGASTGQFVELSLFSPSRDATPPGSPPLLGWPMRPPRQAQGY</sequence>
<keyword evidence="2" id="KW-0812">Transmembrane</keyword>
<accession>A0A067L202</accession>
<keyword evidence="4" id="KW-1185">Reference proteome</keyword>
<protein>
    <recommendedName>
        <fullName evidence="5">G-protein coupled receptors family 1 profile domain-containing protein</fullName>
    </recommendedName>
</protein>
<proteinExistence type="predicted"/>
<dbReference type="KEGG" id="jcu:105629690"/>
<feature type="transmembrane region" description="Helical" evidence="2">
    <location>
        <begin position="202"/>
        <end position="221"/>
    </location>
</feature>